<dbReference type="SUPFAM" id="SSF54364">
    <property type="entry name" value="Translation initiation factor IF3, N-terminal domain"/>
    <property type="match status" value="1"/>
</dbReference>
<organism evidence="6 7">
    <name type="scientific">Syncephalis pseudoplumigaleata</name>
    <dbReference type="NCBI Taxonomy" id="1712513"/>
    <lineage>
        <taxon>Eukaryota</taxon>
        <taxon>Fungi</taxon>
        <taxon>Fungi incertae sedis</taxon>
        <taxon>Zoopagomycota</taxon>
        <taxon>Zoopagomycotina</taxon>
        <taxon>Zoopagomycetes</taxon>
        <taxon>Zoopagales</taxon>
        <taxon>Piptocephalidaceae</taxon>
        <taxon>Syncephalis</taxon>
    </lineage>
</organism>
<dbReference type="GO" id="GO:0003743">
    <property type="term" value="F:translation initiation factor activity"/>
    <property type="evidence" value="ECO:0007669"/>
    <property type="project" value="UniProtKB-KW"/>
</dbReference>
<keyword evidence="2" id="KW-0396">Initiation factor</keyword>
<feature type="domain" description="Translation initiation factor 3 N-terminal" evidence="5">
    <location>
        <begin position="89"/>
        <end position="157"/>
    </location>
</feature>
<dbReference type="Pfam" id="PF05198">
    <property type="entry name" value="IF3_N"/>
    <property type="match status" value="1"/>
</dbReference>
<evidence type="ECO:0000313" key="6">
    <source>
        <dbReference type="EMBL" id="RKP22831.1"/>
    </source>
</evidence>
<dbReference type="EMBL" id="KZ991614">
    <property type="protein sequence ID" value="RKP22831.1"/>
    <property type="molecule type" value="Genomic_DNA"/>
</dbReference>
<dbReference type="GO" id="GO:0005739">
    <property type="term" value="C:mitochondrion"/>
    <property type="evidence" value="ECO:0007669"/>
    <property type="project" value="TreeGrafter"/>
</dbReference>
<dbReference type="Gene3D" id="3.30.110.10">
    <property type="entry name" value="Translation initiation factor 3 (IF-3), C-terminal domain"/>
    <property type="match status" value="1"/>
</dbReference>
<comment type="similarity">
    <text evidence="1">Belongs to the IF-3 family.</text>
</comment>
<dbReference type="InterPro" id="IPR001288">
    <property type="entry name" value="Translation_initiation_fac_3"/>
</dbReference>
<evidence type="ECO:0000313" key="7">
    <source>
        <dbReference type="Proteomes" id="UP000278143"/>
    </source>
</evidence>
<dbReference type="Gene3D" id="3.10.20.80">
    <property type="entry name" value="Translation initiation factor 3 (IF-3), N-terminal domain"/>
    <property type="match status" value="1"/>
</dbReference>
<protein>
    <recommendedName>
        <fullName evidence="5">Translation initiation factor 3 N-terminal domain-containing protein</fullName>
    </recommendedName>
</protein>
<keyword evidence="3" id="KW-0648">Protein biosynthesis</keyword>
<dbReference type="PANTHER" id="PTHR10938">
    <property type="entry name" value="TRANSLATION INITIATION FACTOR IF-3"/>
    <property type="match status" value="1"/>
</dbReference>
<dbReference type="InterPro" id="IPR036787">
    <property type="entry name" value="T_IF-3_N_sf"/>
</dbReference>
<evidence type="ECO:0000256" key="2">
    <source>
        <dbReference type="ARBA" id="ARBA00022540"/>
    </source>
</evidence>
<sequence length="281" mass="31242">MALRLGWPLLLRHGPARVLTRYGAVCHAPATGTPCALLPTHRAILAPALSVRALRTAPSNKPPTTPATGTSSSTTTTSTPAPPERFRRDEEITAPFVEVVDVNGVLRAGGPWRPRDILRSLDRREYFLSEVQPEANVPVCRVYSKREQYEKQRQLKERKRSLAATRVSKQLIVSDNVQPHDMQHKLKKARQMLVKGYRVILSVETRPGSNTASLSAKERAKKRTALLTEMIEALRDVTTVAQKIVQDVHTTQVMLQGMLDKTPPASHQHSSKDAEQVDEST</sequence>
<evidence type="ECO:0000256" key="3">
    <source>
        <dbReference type="ARBA" id="ARBA00022917"/>
    </source>
</evidence>
<dbReference type="InterPro" id="IPR036788">
    <property type="entry name" value="T_IF-3_C_sf"/>
</dbReference>
<keyword evidence="7" id="KW-1185">Reference proteome</keyword>
<dbReference type="GO" id="GO:0032790">
    <property type="term" value="P:ribosome disassembly"/>
    <property type="evidence" value="ECO:0007669"/>
    <property type="project" value="TreeGrafter"/>
</dbReference>
<proteinExistence type="inferred from homology"/>
<dbReference type="AlphaFoldDB" id="A0A4P9YUF5"/>
<dbReference type="SUPFAM" id="SSF55200">
    <property type="entry name" value="Translation initiation factor IF3, C-terminal domain"/>
    <property type="match status" value="1"/>
</dbReference>
<gene>
    <name evidence="6" type="ORF">SYNPS1DRAFT_31512</name>
</gene>
<dbReference type="OrthoDB" id="21573at2759"/>
<feature type="region of interest" description="Disordered" evidence="4">
    <location>
        <begin position="260"/>
        <end position="281"/>
    </location>
</feature>
<dbReference type="InterPro" id="IPR019814">
    <property type="entry name" value="Translation_initiation_fac_3_N"/>
</dbReference>
<dbReference type="GO" id="GO:0070124">
    <property type="term" value="P:mitochondrial translational initiation"/>
    <property type="evidence" value="ECO:0007669"/>
    <property type="project" value="TreeGrafter"/>
</dbReference>
<feature type="compositionally biased region" description="Low complexity" evidence="4">
    <location>
        <begin position="66"/>
        <end position="79"/>
    </location>
</feature>
<accession>A0A4P9YUF5</accession>
<reference evidence="7" key="1">
    <citation type="journal article" date="2018" name="Nat. Microbiol.">
        <title>Leveraging single-cell genomics to expand the fungal tree of life.</title>
        <authorList>
            <person name="Ahrendt S.R."/>
            <person name="Quandt C.A."/>
            <person name="Ciobanu D."/>
            <person name="Clum A."/>
            <person name="Salamov A."/>
            <person name="Andreopoulos B."/>
            <person name="Cheng J.F."/>
            <person name="Woyke T."/>
            <person name="Pelin A."/>
            <person name="Henrissat B."/>
            <person name="Reynolds N.K."/>
            <person name="Benny G.L."/>
            <person name="Smith M.E."/>
            <person name="James T.Y."/>
            <person name="Grigoriev I.V."/>
        </authorList>
    </citation>
    <scope>NUCLEOTIDE SEQUENCE [LARGE SCALE GENOMIC DNA]</scope>
    <source>
        <strain evidence="7">Benny S71-1</strain>
    </source>
</reference>
<dbReference type="GO" id="GO:0043022">
    <property type="term" value="F:ribosome binding"/>
    <property type="evidence" value="ECO:0007669"/>
    <property type="project" value="TreeGrafter"/>
</dbReference>
<dbReference type="Proteomes" id="UP000278143">
    <property type="component" value="Unassembled WGS sequence"/>
</dbReference>
<dbReference type="PANTHER" id="PTHR10938:SF0">
    <property type="entry name" value="TRANSLATION INITIATION FACTOR IF-3, MITOCHONDRIAL"/>
    <property type="match status" value="1"/>
</dbReference>
<evidence type="ECO:0000256" key="4">
    <source>
        <dbReference type="SAM" id="MobiDB-lite"/>
    </source>
</evidence>
<evidence type="ECO:0000259" key="5">
    <source>
        <dbReference type="Pfam" id="PF05198"/>
    </source>
</evidence>
<feature type="region of interest" description="Disordered" evidence="4">
    <location>
        <begin position="55"/>
        <end position="90"/>
    </location>
</feature>
<evidence type="ECO:0000256" key="1">
    <source>
        <dbReference type="ARBA" id="ARBA00005439"/>
    </source>
</evidence>
<name>A0A4P9YUF5_9FUNG</name>